<accession>A0ABR6BB06</accession>
<evidence type="ECO:0000313" key="2">
    <source>
        <dbReference type="EMBL" id="MBA8924029.1"/>
    </source>
</evidence>
<name>A0ABR6BB06_9PSEU</name>
<feature type="compositionally biased region" description="Basic and acidic residues" evidence="1">
    <location>
        <begin position="73"/>
        <end position="106"/>
    </location>
</feature>
<feature type="region of interest" description="Disordered" evidence="1">
    <location>
        <begin position="43"/>
        <end position="106"/>
    </location>
</feature>
<evidence type="ECO:0000256" key="1">
    <source>
        <dbReference type="SAM" id="MobiDB-lite"/>
    </source>
</evidence>
<evidence type="ECO:0000313" key="3">
    <source>
        <dbReference type="Proteomes" id="UP000517916"/>
    </source>
</evidence>
<dbReference type="RefSeq" id="WP_182836539.1">
    <property type="nucleotide sequence ID" value="NZ_BAAABQ010000065.1"/>
</dbReference>
<proteinExistence type="predicted"/>
<reference evidence="2 3" key="1">
    <citation type="submission" date="2020-08" db="EMBL/GenBank/DDBJ databases">
        <title>Genomic Encyclopedia of Archaeal and Bacterial Type Strains, Phase II (KMG-II): from individual species to whole genera.</title>
        <authorList>
            <person name="Goeker M."/>
        </authorList>
    </citation>
    <scope>NUCLEOTIDE SEQUENCE [LARGE SCALE GENOMIC DNA]</scope>
    <source>
        <strain evidence="2 3">DSM 43850</strain>
    </source>
</reference>
<dbReference type="EMBL" id="JACJID010000001">
    <property type="protein sequence ID" value="MBA8924029.1"/>
    <property type="molecule type" value="Genomic_DNA"/>
</dbReference>
<gene>
    <name evidence="2" type="ORF">BC739_001226</name>
</gene>
<dbReference type="Proteomes" id="UP000517916">
    <property type="component" value="Unassembled WGS sequence"/>
</dbReference>
<organism evidence="2 3">
    <name type="scientific">Kutzneria viridogrisea</name>
    <dbReference type="NCBI Taxonomy" id="47990"/>
    <lineage>
        <taxon>Bacteria</taxon>
        <taxon>Bacillati</taxon>
        <taxon>Actinomycetota</taxon>
        <taxon>Actinomycetes</taxon>
        <taxon>Pseudonocardiales</taxon>
        <taxon>Pseudonocardiaceae</taxon>
        <taxon>Kutzneria</taxon>
    </lineage>
</organism>
<sequence length="106" mass="12364">MNANTKCWVWLHERWRPAIRLEQVYGTSLVRVLIIGMAPSRLVDPSDIRNTNPYADTEQEDTLTRQQDARQAQQRDRDMLAELAEDAQRKLREAEARERAAGDDRD</sequence>
<keyword evidence="3" id="KW-1185">Reference proteome</keyword>
<protein>
    <submittedName>
        <fullName evidence="2">Uncharacterized protein</fullName>
    </submittedName>
</protein>
<comment type="caution">
    <text evidence="2">The sequence shown here is derived from an EMBL/GenBank/DDBJ whole genome shotgun (WGS) entry which is preliminary data.</text>
</comment>